<gene>
    <name evidence="1" type="ORF">FDP25_04655</name>
</gene>
<dbReference type="GO" id="GO:0016740">
    <property type="term" value="F:transferase activity"/>
    <property type="evidence" value="ECO:0007669"/>
    <property type="project" value="UniProtKB-KW"/>
</dbReference>
<dbReference type="Proteomes" id="UP000564704">
    <property type="component" value="Unassembled WGS sequence"/>
</dbReference>
<organism evidence="1 2">
    <name type="scientific">Roseovarius bejariae</name>
    <dbReference type="NCBI Taxonomy" id="2576383"/>
    <lineage>
        <taxon>Bacteria</taxon>
        <taxon>Pseudomonadati</taxon>
        <taxon>Pseudomonadota</taxon>
        <taxon>Alphaproteobacteria</taxon>
        <taxon>Rhodobacterales</taxon>
        <taxon>Roseobacteraceae</taxon>
        <taxon>Roseovarius</taxon>
    </lineage>
</organism>
<dbReference type="AlphaFoldDB" id="A0A844D0N3"/>
<reference evidence="1 2" key="1">
    <citation type="submission" date="2019-05" db="EMBL/GenBank/DDBJ databases">
        <title>Roseovarius bejariae sp. nov., a moderately halophylic bacterium isolated from a saline soil in Rambla Salada (Murcia).</title>
        <authorList>
            <person name="Castro D.J."/>
            <person name="Gomez-Altuve A."/>
            <person name="Reina J.C."/>
            <person name="Rodriguez M."/>
            <person name="Sampedro I."/>
            <person name="Llamas I."/>
            <person name="Martinez-Checa F."/>
        </authorList>
    </citation>
    <scope>NUCLEOTIDE SEQUENCE [LARGE SCALE GENOMIC DNA]</scope>
    <source>
        <strain evidence="1 2">A21</strain>
    </source>
</reference>
<accession>A0A844D0N3</accession>
<sequence>MVGQHVILTLGRSGSNALVNLLNQHPEIMNYGEVLGDWNPIRKMQRRLGAFKEDDAAYLDFCLGNPWGHRLAFAGRSAQRRIKRRPRDGKRLSQVRQIGIKDFALHFQNLGIIDYLAQRPDIKVIGLERANLFDRMISNALLEASGVVEIREGQGGPAETKLHMEPQNALNALEVIEGENIILNQMLAGIPQERRMHVRYEDFFAGPQQTAAIMDDLHRFLEVAPFKPEVRMRKIVQGRSIDRLANRDEVIEALKGTRFQRLIDD</sequence>
<keyword evidence="1" id="KW-0808">Transferase</keyword>
<keyword evidence="2" id="KW-1185">Reference proteome</keyword>
<name>A0A844D0N3_9RHOB</name>
<dbReference type="EMBL" id="SZWE01000001">
    <property type="protein sequence ID" value="MRU14718.1"/>
    <property type="molecule type" value="Genomic_DNA"/>
</dbReference>
<dbReference type="OrthoDB" id="7857741at2"/>
<dbReference type="Gene3D" id="3.40.50.300">
    <property type="entry name" value="P-loop containing nucleotide triphosphate hydrolases"/>
    <property type="match status" value="1"/>
</dbReference>
<dbReference type="Pfam" id="PF13469">
    <property type="entry name" value="Sulfotransfer_3"/>
    <property type="match status" value="1"/>
</dbReference>
<comment type="caution">
    <text evidence="1">The sequence shown here is derived from an EMBL/GenBank/DDBJ whole genome shotgun (WGS) entry which is preliminary data.</text>
</comment>
<dbReference type="InterPro" id="IPR027417">
    <property type="entry name" value="P-loop_NTPase"/>
</dbReference>
<dbReference type="SUPFAM" id="SSF52540">
    <property type="entry name" value="P-loop containing nucleoside triphosphate hydrolases"/>
    <property type="match status" value="1"/>
</dbReference>
<evidence type="ECO:0000313" key="1">
    <source>
        <dbReference type="EMBL" id="MRU14718.1"/>
    </source>
</evidence>
<proteinExistence type="predicted"/>
<dbReference type="RefSeq" id="WP_154149394.1">
    <property type="nucleotide sequence ID" value="NZ_SZWE01000001.1"/>
</dbReference>
<protein>
    <submittedName>
        <fullName evidence="1">Sulfotransferase</fullName>
    </submittedName>
</protein>
<evidence type="ECO:0000313" key="2">
    <source>
        <dbReference type="Proteomes" id="UP000564704"/>
    </source>
</evidence>